<proteinExistence type="predicted"/>
<sequence>MFFGGRPGDGWRDATRRLGGWCARHKAERRPGFAGSCTSHGWWEALGGRRRGLCRGQTTGEGQRNSDIADQAVPCNNNPSCGCAALLQEVASTSGVKRVEKGKKGERVSPEGADDDVATLSVASLSQSEGDTREEQTGAEKHVPQTLS</sequence>
<protein>
    <submittedName>
        <fullName evidence="1">Uncharacterized protein</fullName>
    </submittedName>
</protein>
<reference evidence="1 2" key="1">
    <citation type="journal article" date="2020" name="Cell">
        <title>Large-Scale Comparative Analyses of Tick Genomes Elucidate Their Genetic Diversity and Vector Capacities.</title>
        <authorList>
            <consortium name="Tick Genome and Microbiome Consortium (TIGMIC)"/>
            <person name="Jia N."/>
            <person name="Wang J."/>
            <person name="Shi W."/>
            <person name="Du L."/>
            <person name="Sun Y."/>
            <person name="Zhan W."/>
            <person name="Jiang J.F."/>
            <person name="Wang Q."/>
            <person name="Zhang B."/>
            <person name="Ji P."/>
            <person name="Bell-Sakyi L."/>
            <person name="Cui X.M."/>
            <person name="Yuan T.T."/>
            <person name="Jiang B.G."/>
            <person name="Yang W.F."/>
            <person name="Lam T.T."/>
            <person name="Chang Q.C."/>
            <person name="Ding S.J."/>
            <person name="Wang X.J."/>
            <person name="Zhu J.G."/>
            <person name="Ruan X.D."/>
            <person name="Zhao L."/>
            <person name="Wei J.T."/>
            <person name="Ye R.Z."/>
            <person name="Que T.C."/>
            <person name="Du C.H."/>
            <person name="Zhou Y.H."/>
            <person name="Cheng J.X."/>
            <person name="Dai P.F."/>
            <person name="Guo W.B."/>
            <person name="Han X.H."/>
            <person name="Huang E.J."/>
            <person name="Li L.F."/>
            <person name="Wei W."/>
            <person name="Gao Y.C."/>
            <person name="Liu J.Z."/>
            <person name="Shao H.Z."/>
            <person name="Wang X."/>
            <person name="Wang C.C."/>
            <person name="Yang T.C."/>
            <person name="Huo Q.B."/>
            <person name="Li W."/>
            <person name="Chen H.Y."/>
            <person name="Chen S.E."/>
            <person name="Zhou L.G."/>
            <person name="Ni X.B."/>
            <person name="Tian J.H."/>
            <person name="Sheng Y."/>
            <person name="Liu T."/>
            <person name="Pan Y.S."/>
            <person name="Xia L.Y."/>
            <person name="Li J."/>
            <person name="Zhao F."/>
            <person name="Cao W.C."/>
        </authorList>
    </citation>
    <scope>NUCLEOTIDE SEQUENCE [LARGE SCALE GENOMIC DNA]</scope>
    <source>
        <strain evidence="1">Iper-2018</strain>
    </source>
</reference>
<name>A0AC60QCU4_IXOPE</name>
<organism evidence="1 2">
    <name type="scientific">Ixodes persulcatus</name>
    <name type="common">Taiga tick</name>
    <dbReference type="NCBI Taxonomy" id="34615"/>
    <lineage>
        <taxon>Eukaryota</taxon>
        <taxon>Metazoa</taxon>
        <taxon>Ecdysozoa</taxon>
        <taxon>Arthropoda</taxon>
        <taxon>Chelicerata</taxon>
        <taxon>Arachnida</taxon>
        <taxon>Acari</taxon>
        <taxon>Parasitiformes</taxon>
        <taxon>Ixodida</taxon>
        <taxon>Ixodoidea</taxon>
        <taxon>Ixodidae</taxon>
        <taxon>Ixodinae</taxon>
        <taxon>Ixodes</taxon>
    </lineage>
</organism>
<evidence type="ECO:0000313" key="2">
    <source>
        <dbReference type="Proteomes" id="UP000805193"/>
    </source>
</evidence>
<accession>A0AC60QCU4</accession>
<evidence type="ECO:0000313" key="1">
    <source>
        <dbReference type="EMBL" id="KAG0431549.1"/>
    </source>
</evidence>
<keyword evidence="2" id="KW-1185">Reference proteome</keyword>
<gene>
    <name evidence="1" type="ORF">HPB47_021694</name>
</gene>
<comment type="caution">
    <text evidence="1">The sequence shown here is derived from an EMBL/GenBank/DDBJ whole genome shotgun (WGS) entry which is preliminary data.</text>
</comment>
<dbReference type="Proteomes" id="UP000805193">
    <property type="component" value="Unassembled WGS sequence"/>
</dbReference>
<dbReference type="EMBL" id="JABSTQ010009215">
    <property type="protein sequence ID" value="KAG0431549.1"/>
    <property type="molecule type" value="Genomic_DNA"/>
</dbReference>